<dbReference type="Proteomes" id="UP001172457">
    <property type="component" value="Chromosome 4"/>
</dbReference>
<keyword evidence="2" id="KW-1185">Reference proteome</keyword>
<evidence type="ECO:0000313" key="2">
    <source>
        <dbReference type="Proteomes" id="UP001172457"/>
    </source>
</evidence>
<proteinExistence type="predicted"/>
<organism evidence="1 2">
    <name type="scientific">Centaurea solstitialis</name>
    <name type="common">yellow star-thistle</name>
    <dbReference type="NCBI Taxonomy" id="347529"/>
    <lineage>
        <taxon>Eukaryota</taxon>
        <taxon>Viridiplantae</taxon>
        <taxon>Streptophyta</taxon>
        <taxon>Embryophyta</taxon>
        <taxon>Tracheophyta</taxon>
        <taxon>Spermatophyta</taxon>
        <taxon>Magnoliopsida</taxon>
        <taxon>eudicotyledons</taxon>
        <taxon>Gunneridae</taxon>
        <taxon>Pentapetalae</taxon>
        <taxon>asterids</taxon>
        <taxon>campanulids</taxon>
        <taxon>Asterales</taxon>
        <taxon>Asteraceae</taxon>
        <taxon>Carduoideae</taxon>
        <taxon>Cardueae</taxon>
        <taxon>Centaureinae</taxon>
        <taxon>Centaurea</taxon>
    </lineage>
</organism>
<dbReference type="AlphaFoldDB" id="A0AA38W8V0"/>
<evidence type="ECO:0000313" key="1">
    <source>
        <dbReference type="EMBL" id="KAJ9552757.1"/>
    </source>
</evidence>
<name>A0AA38W8V0_9ASTR</name>
<gene>
    <name evidence="1" type="ORF">OSB04_016802</name>
</gene>
<dbReference type="EMBL" id="JARYMX010000004">
    <property type="protein sequence ID" value="KAJ9552757.1"/>
    <property type="molecule type" value="Genomic_DNA"/>
</dbReference>
<accession>A0AA38W8V0</accession>
<reference evidence="1" key="1">
    <citation type="submission" date="2023-03" db="EMBL/GenBank/DDBJ databases">
        <title>Chromosome-scale reference genome and RAD-based genetic map of yellow starthistle (Centaurea solstitialis) reveal putative structural variation and QTLs associated with invader traits.</title>
        <authorList>
            <person name="Reatini B."/>
            <person name="Cang F.A."/>
            <person name="Jiang Q."/>
            <person name="Mckibben M.T.W."/>
            <person name="Barker M.S."/>
            <person name="Rieseberg L.H."/>
            <person name="Dlugosch K.M."/>
        </authorList>
    </citation>
    <scope>NUCLEOTIDE SEQUENCE</scope>
    <source>
        <strain evidence="1">CAN-66</strain>
        <tissue evidence="1">Leaf</tissue>
    </source>
</reference>
<sequence length="81" mass="9340">MDTIFHKCIIAEVEIGELSGHYVVSQLNETLGRKNIGESSIMCQLLNWHTECFPKKNMLLIFSKIGKHRCKPSRLKLVRNI</sequence>
<protein>
    <submittedName>
        <fullName evidence="1">Uncharacterized protein</fullName>
    </submittedName>
</protein>
<comment type="caution">
    <text evidence="1">The sequence shown here is derived from an EMBL/GenBank/DDBJ whole genome shotgun (WGS) entry which is preliminary data.</text>
</comment>